<reference evidence="1 2" key="1">
    <citation type="submission" date="2013-09" db="EMBL/GenBank/DDBJ databases">
        <title>Corchorus capsularis genome sequencing.</title>
        <authorList>
            <person name="Alam M."/>
            <person name="Haque M.S."/>
            <person name="Islam M.S."/>
            <person name="Emdad E.M."/>
            <person name="Islam M.M."/>
            <person name="Ahmed B."/>
            <person name="Halim A."/>
            <person name="Hossen Q.M.M."/>
            <person name="Hossain M.Z."/>
            <person name="Ahmed R."/>
            <person name="Khan M.M."/>
            <person name="Islam R."/>
            <person name="Rashid M.M."/>
            <person name="Khan S.A."/>
            <person name="Rahman M.S."/>
            <person name="Alam M."/>
        </authorList>
    </citation>
    <scope>NUCLEOTIDE SEQUENCE [LARGE SCALE GENOMIC DNA]</scope>
    <source>
        <strain evidence="2">cv. CVL-1</strain>
        <tissue evidence="1">Whole seedling</tissue>
    </source>
</reference>
<accession>A0A1R3HLL3</accession>
<comment type="caution">
    <text evidence="1">The sequence shown here is derived from an EMBL/GenBank/DDBJ whole genome shotgun (WGS) entry which is preliminary data.</text>
</comment>
<feature type="non-terminal residue" evidence="1">
    <location>
        <position position="24"/>
    </location>
</feature>
<evidence type="ECO:0000313" key="2">
    <source>
        <dbReference type="Proteomes" id="UP000188268"/>
    </source>
</evidence>
<dbReference type="AlphaFoldDB" id="A0A1R3HLL3"/>
<keyword evidence="2" id="KW-1185">Reference proteome</keyword>
<proteinExistence type="predicted"/>
<gene>
    <name evidence="1" type="ORF">CCACVL1_18288</name>
</gene>
<name>A0A1R3HLL3_COCAP</name>
<dbReference type="EMBL" id="AWWV01011646">
    <property type="protein sequence ID" value="OMO71327.1"/>
    <property type="molecule type" value="Genomic_DNA"/>
</dbReference>
<dbReference type="Gramene" id="OMO71327">
    <property type="protein sequence ID" value="OMO71327"/>
    <property type="gene ID" value="CCACVL1_18288"/>
</dbReference>
<protein>
    <submittedName>
        <fullName evidence="1">Uncharacterized protein</fullName>
    </submittedName>
</protein>
<dbReference type="Proteomes" id="UP000188268">
    <property type="component" value="Unassembled WGS sequence"/>
</dbReference>
<sequence>MALSENFGRQKQAQGLATLLSMGT</sequence>
<evidence type="ECO:0000313" key="1">
    <source>
        <dbReference type="EMBL" id="OMO71327.1"/>
    </source>
</evidence>
<organism evidence="1 2">
    <name type="scientific">Corchorus capsularis</name>
    <name type="common">Jute</name>
    <dbReference type="NCBI Taxonomy" id="210143"/>
    <lineage>
        <taxon>Eukaryota</taxon>
        <taxon>Viridiplantae</taxon>
        <taxon>Streptophyta</taxon>
        <taxon>Embryophyta</taxon>
        <taxon>Tracheophyta</taxon>
        <taxon>Spermatophyta</taxon>
        <taxon>Magnoliopsida</taxon>
        <taxon>eudicotyledons</taxon>
        <taxon>Gunneridae</taxon>
        <taxon>Pentapetalae</taxon>
        <taxon>rosids</taxon>
        <taxon>malvids</taxon>
        <taxon>Malvales</taxon>
        <taxon>Malvaceae</taxon>
        <taxon>Grewioideae</taxon>
        <taxon>Apeibeae</taxon>
        <taxon>Corchorus</taxon>
    </lineage>
</organism>